<dbReference type="AlphaFoldDB" id="A0A1Y3PJJ5"/>
<accession>A0A1Y3PJJ5</accession>
<proteinExistence type="inferred from homology"/>
<dbReference type="Proteomes" id="UP000196475">
    <property type="component" value="Unassembled WGS sequence"/>
</dbReference>
<dbReference type="GO" id="GO:0016758">
    <property type="term" value="F:hexosyltransferase activity"/>
    <property type="evidence" value="ECO:0007669"/>
    <property type="project" value="UniProtKB-ARBA"/>
</dbReference>
<organism evidence="3 4">
    <name type="scientific">Bacillus thermozeamaize</name>
    <dbReference type="NCBI Taxonomy" id="230954"/>
    <lineage>
        <taxon>Bacteria</taxon>
        <taxon>Bacillati</taxon>
        <taxon>Bacillota</taxon>
        <taxon>Bacilli</taxon>
        <taxon>Bacillales</taxon>
        <taxon>Bacillaceae</taxon>
        <taxon>Bacillus</taxon>
    </lineage>
</organism>
<sequence>MNQPKVSIVIPFYNCPYVDQAIESALQQTYPHVEVIVVNDGSTRHSEKILPYMHRIRYMKKGNGGTATALNMGIRYATGQYFAWLSSDDVFDRDKIAKQMAFMQSRNALACYTSYRLIDAQNRILGQYPSVWVADRILFFERMKHHCLINGGTVMLHMDIFQQVGLFDEGFRYAHDYEFWLRVLLKHHFLYLQEPLLSYRVHDQMGTNKYSRQVIAEAALVQQKYKHITIRG</sequence>
<dbReference type="Pfam" id="PF00535">
    <property type="entry name" value="Glycos_transf_2"/>
    <property type="match status" value="1"/>
</dbReference>
<name>A0A1Y3PJJ5_9BACI</name>
<gene>
    <name evidence="3" type="ORF">BAA01_03090</name>
</gene>
<evidence type="ECO:0000256" key="1">
    <source>
        <dbReference type="ARBA" id="ARBA00006739"/>
    </source>
</evidence>
<dbReference type="InterPro" id="IPR001173">
    <property type="entry name" value="Glyco_trans_2-like"/>
</dbReference>
<feature type="domain" description="Glycosyltransferase 2-like" evidence="2">
    <location>
        <begin position="7"/>
        <end position="139"/>
    </location>
</feature>
<dbReference type="InterPro" id="IPR029044">
    <property type="entry name" value="Nucleotide-diphossugar_trans"/>
</dbReference>
<comment type="similarity">
    <text evidence="1">Belongs to the glycosyltransferase 2 family.</text>
</comment>
<reference evidence="4" key="1">
    <citation type="submission" date="2016-06" db="EMBL/GenBank/DDBJ databases">
        <authorList>
            <person name="Nascimento L."/>
            <person name="Pereira R.V."/>
            <person name="Martins L.F."/>
            <person name="Quaggio R.B."/>
            <person name="Silva A.M."/>
            <person name="Setubal J.C."/>
        </authorList>
    </citation>
    <scope>NUCLEOTIDE SEQUENCE [LARGE SCALE GENOMIC DNA]</scope>
</reference>
<dbReference type="EMBL" id="LZRT01000127">
    <property type="protein sequence ID" value="OUM84479.1"/>
    <property type="molecule type" value="Genomic_DNA"/>
</dbReference>
<dbReference type="Gene3D" id="3.90.550.10">
    <property type="entry name" value="Spore Coat Polysaccharide Biosynthesis Protein SpsA, Chain A"/>
    <property type="match status" value="1"/>
</dbReference>
<dbReference type="PANTHER" id="PTHR22916">
    <property type="entry name" value="GLYCOSYLTRANSFERASE"/>
    <property type="match status" value="1"/>
</dbReference>
<evidence type="ECO:0000313" key="4">
    <source>
        <dbReference type="Proteomes" id="UP000196475"/>
    </source>
</evidence>
<evidence type="ECO:0000259" key="2">
    <source>
        <dbReference type="Pfam" id="PF00535"/>
    </source>
</evidence>
<comment type="caution">
    <text evidence="3">The sequence shown here is derived from an EMBL/GenBank/DDBJ whole genome shotgun (WGS) entry which is preliminary data.</text>
</comment>
<dbReference type="SUPFAM" id="SSF53448">
    <property type="entry name" value="Nucleotide-diphospho-sugar transferases"/>
    <property type="match status" value="1"/>
</dbReference>
<protein>
    <recommendedName>
        <fullName evidence="2">Glycosyltransferase 2-like domain-containing protein</fullName>
    </recommendedName>
</protein>
<evidence type="ECO:0000313" key="3">
    <source>
        <dbReference type="EMBL" id="OUM84479.1"/>
    </source>
</evidence>
<dbReference type="PANTHER" id="PTHR22916:SF3">
    <property type="entry name" value="UDP-GLCNAC:BETAGAL BETA-1,3-N-ACETYLGLUCOSAMINYLTRANSFERASE-LIKE PROTEIN 1"/>
    <property type="match status" value="1"/>
</dbReference>